<evidence type="ECO:0000256" key="2">
    <source>
        <dbReference type="ARBA" id="ARBA00004752"/>
    </source>
</evidence>
<dbReference type="InterPro" id="IPR005311">
    <property type="entry name" value="PBP_dimer"/>
</dbReference>
<dbReference type="PANTHER" id="PTHR30627:SF26">
    <property type="entry name" value="PENICILLIN-BINDING PROTEIN 2B"/>
    <property type="match status" value="1"/>
</dbReference>
<evidence type="ECO:0000313" key="10">
    <source>
        <dbReference type="Proteomes" id="UP001501734"/>
    </source>
</evidence>
<dbReference type="InterPro" id="IPR050515">
    <property type="entry name" value="Beta-lactam/transpept"/>
</dbReference>
<keyword evidence="7" id="KW-1133">Transmembrane helix</keyword>
<dbReference type="Proteomes" id="UP001501734">
    <property type="component" value="Unassembled WGS sequence"/>
</dbReference>
<proteinExistence type="inferred from homology"/>
<dbReference type="InterPro" id="IPR036138">
    <property type="entry name" value="PBP_dimer_sf"/>
</dbReference>
<evidence type="ECO:0000256" key="1">
    <source>
        <dbReference type="ARBA" id="ARBA00004370"/>
    </source>
</evidence>
<dbReference type="Gene3D" id="3.90.1310.10">
    <property type="entry name" value="Penicillin-binding protein 2a (Domain 2)"/>
    <property type="match status" value="1"/>
</dbReference>
<dbReference type="SUPFAM" id="SSF56519">
    <property type="entry name" value="Penicillin binding protein dimerisation domain"/>
    <property type="match status" value="1"/>
</dbReference>
<dbReference type="PANTHER" id="PTHR30627">
    <property type="entry name" value="PEPTIDOGLYCAN D,D-TRANSPEPTIDASE"/>
    <property type="match status" value="1"/>
</dbReference>
<dbReference type="InterPro" id="IPR001460">
    <property type="entry name" value="PCN-bd_Tpept"/>
</dbReference>
<sequence length="715" mass="80244">MNDRKKRDWKLTVSFGLFMILFFVLIGRFAFIQVTGEVQGVDLQEWAKRQRTNYSELPASRGSIVDRNGMQLAQDITIYRLYAIVDEDYSPNPQTRINHVNDLEKTAKELAPIIGLEQSKVFSILQSAVEKDLFQVEFGREGSQLTREQKEEIEELGLPGIYFIEEAKRYYPNGIFASQVIGLAQANDDHQITGITGIEAQLDEYLSGEKGSISFQRDKYNTKLMNSNEVIVEAKDGYNVKLTIDQKIQTILEDAMSHVESIYQPERMTATVIDPKTGEILAMSNRPSYNPNDLGDVENWYNDIVSTPIEPGSTVKAFTIAAAIEEGLYNPDETFKSGSYKIDQIERPVTDWSQKWGSITYAEGFQRSSNVAMSKIVWDKLGPDRYLDYLRAFHFDQPTGIDLPREQAGTLLYRYPIEQLTTSFGQGSTMTPIQLVKAATALANDGKMMKPYVIKSITDPNTDEVILQKEPEVVGEPISKETADQVLQAMESVITSNVGTGRNIYNLGSYTVAGKTGTAQISGGATGYLEGRENYIFSFLGMAPSDDPKLIMYITVQKPKLSEQESGSAPVSYIFKHVMENGLHYLNIQPDKERESTVQKFEMPNWQEVSKDQLLTQLESYGIQPVIIGDGNQIVATNIESGKDVLSTQKLILMTDQPKMPDLTGWSVRTVNEFAQLADLDFEMIGSGFANQQSIPPKESIESGRYLFVEFSKDQ</sequence>
<feature type="transmembrane region" description="Helical" evidence="7">
    <location>
        <begin position="12"/>
        <end position="31"/>
    </location>
</feature>
<evidence type="ECO:0000313" key="9">
    <source>
        <dbReference type="EMBL" id="GAA4069122.1"/>
    </source>
</evidence>
<comment type="catalytic activity">
    <reaction evidence="6">
        <text>Preferential cleavage: (Ac)2-L-Lys-D-Ala-|-D-Ala. Also transpeptidation of peptidyl-alanyl moieties that are N-acyl substituents of D-alanine.</text>
        <dbReference type="EC" id="3.4.16.4"/>
    </reaction>
</comment>
<organism evidence="9 10">
    <name type="scientific">Amphibacillus indicireducens</name>
    <dbReference type="NCBI Taxonomy" id="1076330"/>
    <lineage>
        <taxon>Bacteria</taxon>
        <taxon>Bacillati</taxon>
        <taxon>Bacillota</taxon>
        <taxon>Bacilli</taxon>
        <taxon>Bacillales</taxon>
        <taxon>Bacillaceae</taxon>
        <taxon>Amphibacillus</taxon>
    </lineage>
</organism>
<evidence type="ECO:0000256" key="7">
    <source>
        <dbReference type="SAM" id="Phobius"/>
    </source>
</evidence>
<dbReference type="CDD" id="cd06575">
    <property type="entry name" value="PASTA_Pbp2x-like_2"/>
    <property type="match status" value="1"/>
</dbReference>
<evidence type="ECO:0000256" key="5">
    <source>
        <dbReference type="ARBA" id="ARBA00023136"/>
    </source>
</evidence>
<dbReference type="RefSeq" id="WP_344911632.1">
    <property type="nucleotide sequence ID" value="NZ_BAABDL010000072.1"/>
</dbReference>
<name>A0ABP7VKA6_9BACI</name>
<reference evidence="10" key="1">
    <citation type="journal article" date="2019" name="Int. J. Syst. Evol. Microbiol.">
        <title>The Global Catalogue of Microorganisms (GCM) 10K type strain sequencing project: providing services to taxonomists for standard genome sequencing and annotation.</title>
        <authorList>
            <consortium name="The Broad Institute Genomics Platform"/>
            <consortium name="The Broad Institute Genome Sequencing Center for Infectious Disease"/>
            <person name="Wu L."/>
            <person name="Ma J."/>
        </authorList>
    </citation>
    <scope>NUCLEOTIDE SEQUENCE [LARGE SCALE GENOMIC DNA]</scope>
    <source>
        <strain evidence="10">JCM 17250</strain>
    </source>
</reference>
<dbReference type="EC" id="3.4.16.4" evidence="4"/>
<dbReference type="Gene3D" id="2.20.70.70">
    <property type="match status" value="1"/>
</dbReference>
<accession>A0ABP7VKA6</accession>
<gene>
    <name evidence="9" type="primary">pbpB</name>
    <name evidence="9" type="ORF">GCM10022410_13800</name>
</gene>
<feature type="domain" description="PASTA" evidence="8">
    <location>
        <begin position="597"/>
        <end position="657"/>
    </location>
</feature>
<dbReference type="Gene3D" id="3.40.710.10">
    <property type="entry name" value="DD-peptidase/beta-lactamase superfamily"/>
    <property type="match status" value="1"/>
</dbReference>
<evidence type="ECO:0000256" key="4">
    <source>
        <dbReference type="ARBA" id="ARBA00012448"/>
    </source>
</evidence>
<dbReference type="InterPro" id="IPR012338">
    <property type="entry name" value="Beta-lactam/transpept-like"/>
</dbReference>
<dbReference type="Pfam" id="PF00905">
    <property type="entry name" value="Transpeptidase"/>
    <property type="match status" value="1"/>
</dbReference>
<dbReference type="Gene3D" id="3.30.70.2110">
    <property type="match status" value="1"/>
</dbReference>
<keyword evidence="5 7" id="KW-0472">Membrane</keyword>
<dbReference type="SUPFAM" id="SSF56601">
    <property type="entry name" value="beta-lactamase/transpeptidase-like"/>
    <property type="match status" value="1"/>
</dbReference>
<comment type="similarity">
    <text evidence="3">Belongs to the transpeptidase family.</text>
</comment>
<keyword evidence="7" id="KW-0812">Transmembrane</keyword>
<evidence type="ECO:0000256" key="3">
    <source>
        <dbReference type="ARBA" id="ARBA00007171"/>
    </source>
</evidence>
<dbReference type="EMBL" id="BAABDL010000072">
    <property type="protein sequence ID" value="GAA4069122.1"/>
    <property type="molecule type" value="Genomic_DNA"/>
</dbReference>
<comment type="caution">
    <text evidence="9">The sequence shown here is derived from an EMBL/GenBank/DDBJ whole genome shotgun (WGS) entry which is preliminary data.</text>
</comment>
<comment type="subcellular location">
    <subcellularLocation>
        <location evidence="1">Membrane</location>
    </subcellularLocation>
</comment>
<dbReference type="SMART" id="SM00740">
    <property type="entry name" value="PASTA"/>
    <property type="match status" value="2"/>
</dbReference>
<dbReference type="PROSITE" id="PS51178">
    <property type="entry name" value="PASTA"/>
    <property type="match status" value="1"/>
</dbReference>
<protein>
    <recommendedName>
        <fullName evidence="4">serine-type D-Ala-D-Ala carboxypeptidase</fullName>
        <ecNumber evidence="4">3.4.16.4</ecNumber>
    </recommendedName>
</protein>
<dbReference type="InterPro" id="IPR005543">
    <property type="entry name" value="PASTA_dom"/>
</dbReference>
<dbReference type="Pfam" id="PF03717">
    <property type="entry name" value="PBP_dimer"/>
    <property type="match status" value="1"/>
</dbReference>
<comment type="pathway">
    <text evidence="2">Cell wall biogenesis; peptidoglycan biosynthesis.</text>
</comment>
<dbReference type="SUPFAM" id="SSF54184">
    <property type="entry name" value="Penicillin-binding protein 2x (pbp-2x), c-terminal domain"/>
    <property type="match status" value="2"/>
</dbReference>
<evidence type="ECO:0000256" key="6">
    <source>
        <dbReference type="ARBA" id="ARBA00034000"/>
    </source>
</evidence>
<keyword evidence="10" id="KW-1185">Reference proteome</keyword>
<evidence type="ECO:0000259" key="8">
    <source>
        <dbReference type="PROSITE" id="PS51178"/>
    </source>
</evidence>